<dbReference type="PROSITE" id="PS50041">
    <property type="entry name" value="C_TYPE_LECTIN_2"/>
    <property type="match status" value="2"/>
</dbReference>
<dbReference type="CDD" id="cd00037">
    <property type="entry name" value="CLECT"/>
    <property type="match status" value="2"/>
</dbReference>
<proteinExistence type="predicted"/>
<keyword evidence="4" id="KW-1185">Reference proteome</keyword>
<evidence type="ECO:0000313" key="3">
    <source>
        <dbReference type="EMBL" id="KHJ88216.1"/>
    </source>
</evidence>
<dbReference type="Gene3D" id="3.10.100.10">
    <property type="entry name" value="Mannose-Binding Protein A, subunit A"/>
    <property type="match status" value="2"/>
</dbReference>
<feature type="signal peptide" evidence="1">
    <location>
        <begin position="1"/>
        <end position="16"/>
    </location>
</feature>
<reference evidence="3 4" key="1">
    <citation type="submission" date="2014-03" db="EMBL/GenBank/DDBJ databases">
        <title>Draft genome of the hookworm Oesophagostomum dentatum.</title>
        <authorList>
            <person name="Mitreva M."/>
        </authorList>
    </citation>
    <scope>NUCLEOTIDE SEQUENCE [LARGE SCALE GENOMIC DNA]</scope>
    <source>
        <strain evidence="3 4">OD-Hann</strain>
    </source>
</reference>
<gene>
    <name evidence="3" type="ORF">OESDEN_11993</name>
</gene>
<evidence type="ECO:0000259" key="2">
    <source>
        <dbReference type="PROSITE" id="PS50041"/>
    </source>
</evidence>
<evidence type="ECO:0000256" key="1">
    <source>
        <dbReference type="SAM" id="SignalP"/>
    </source>
</evidence>
<dbReference type="EMBL" id="KN556252">
    <property type="protein sequence ID" value="KHJ88216.1"/>
    <property type="molecule type" value="Genomic_DNA"/>
</dbReference>
<dbReference type="InterPro" id="IPR016186">
    <property type="entry name" value="C-type_lectin-like/link_sf"/>
</dbReference>
<protein>
    <submittedName>
        <fullName evidence="3">Lectin C-type domain protein</fullName>
    </submittedName>
</protein>
<keyword evidence="1" id="KW-0732">Signal</keyword>
<dbReference type="Pfam" id="PF00059">
    <property type="entry name" value="Lectin_C"/>
    <property type="match status" value="2"/>
</dbReference>
<dbReference type="OrthoDB" id="5833759at2759"/>
<feature type="chain" id="PRO_5002065082" evidence="1">
    <location>
        <begin position="17"/>
        <end position="318"/>
    </location>
</feature>
<dbReference type="PANTHER" id="PTHR22803">
    <property type="entry name" value="MANNOSE, PHOSPHOLIPASE, LECTIN RECEPTOR RELATED"/>
    <property type="match status" value="1"/>
</dbReference>
<feature type="domain" description="C-type lectin" evidence="2">
    <location>
        <begin position="189"/>
        <end position="304"/>
    </location>
</feature>
<dbReference type="InterPro" id="IPR016187">
    <property type="entry name" value="CTDL_fold"/>
</dbReference>
<dbReference type="Proteomes" id="UP000053660">
    <property type="component" value="Unassembled WGS sequence"/>
</dbReference>
<dbReference type="SUPFAM" id="SSF56436">
    <property type="entry name" value="C-type lectin-like"/>
    <property type="match status" value="2"/>
</dbReference>
<dbReference type="SMART" id="SM00034">
    <property type="entry name" value="CLECT"/>
    <property type="match status" value="2"/>
</dbReference>
<name>A0A0B1SWF2_OESDE</name>
<dbReference type="AlphaFoldDB" id="A0A0B1SWF2"/>
<feature type="domain" description="C-type lectin" evidence="2">
    <location>
        <begin position="28"/>
        <end position="145"/>
    </location>
</feature>
<accession>A0A0B1SWF2</accession>
<evidence type="ECO:0000313" key="4">
    <source>
        <dbReference type="Proteomes" id="UP000053660"/>
    </source>
</evidence>
<organism evidence="3 4">
    <name type="scientific">Oesophagostomum dentatum</name>
    <name type="common">Nodular worm</name>
    <dbReference type="NCBI Taxonomy" id="61180"/>
    <lineage>
        <taxon>Eukaryota</taxon>
        <taxon>Metazoa</taxon>
        <taxon>Ecdysozoa</taxon>
        <taxon>Nematoda</taxon>
        <taxon>Chromadorea</taxon>
        <taxon>Rhabditida</taxon>
        <taxon>Rhabditina</taxon>
        <taxon>Rhabditomorpha</taxon>
        <taxon>Strongyloidea</taxon>
        <taxon>Strongylidae</taxon>
        <taxon>Oesophagostomum</taxon>
    </lineage>
</organism>
<dbReference type="InterPro" id="IPR001304">
    <property type="entry name" value="C-type_lectin-like"/>
</dbReference>
<sequence>MLLCLLLLSLIGSLTADQCPPGGILNSQFNKCYTFTSEPAAFTLAEQDCINQGGHLVSITNAFENDIISVNAKTALTSTTATDFWIGASDLVTAGKWTWTDNTNFLYTNWASGQPQSGNDCASSRLSDGNWLANGCLAQKPYACEVPPQLASTCPPPPTCPTPTTPKPSVCTQQKCTPHCESEWTYFVQANSCYKVFFGQKWADAEAFCVEQGAHLASVHSAQENTFIANLARTNQKQTNSHDLTWIGLFANGSSWSWTDKTNTDYLNWADKQPDNPGKENCVEIAQDESDHGWYENWNNEECDTVMRAFVCKKGSIA</sequence>
<dbReference type="InterPro" id="IPR050111">
    <property type="entry name" value="C-type_lectin/snaclec_domain"/>
</dbReference>